<sequence length="247" mass="27766">MFLLLSSSFLLQQWTDALHNVGRRSLDEHYQARSSPRYQAMLLIDPDSRHSIRTTGVADDAECEELIEDLHASSRDFHWRGTDGESVARGSLGFSISSAMRMATTFALLTFLPIGYALGRVFWLWQIEGILEMIFGRQAISTDLWVGEIGCPYPTFRTLAQIVQRLGFHLGCSDDVAHSIRFLDLDPLSYDIWLVIDFIHPSLQRMTTASEYFGLSLGAESSEGLVIQLLIAVSVNRQSYSNASPDR</sequence>
<gene>
    <name evidence="2" type="ORF">SISSUDRAFT_1123321</name>
</gene>
<dbReference type="EMBL" id="KV428309">
    <property type="protein sequence ID" value="KZT32632.1"/>
    <property type="molecule type" value="Genomic_DNA"/>
</dbReference>
<keyword evidence="3" id="KW-1185">Reference proteome</keyword>
<dbReference type="AlphaFoldDB" id="A0A165XWN7"/>
<evidence type="ECO:0000313" key="3">
    <source>
        <dbReference type="Proteomes" id="UP000076798"/>
    </source>
</evidence>
<accession>A0A165XWN7</accession>
<feature type="signal peptide" evidence="1">
    <location>
        <begin position="1"/>
        <end position="17"/>
    </location>
</feature>
<name>A0A165XWN7_9AGAM</name>
<organism evidence="2 3">
    <name type="scientific">Sistotremastrum suecicum HHB10207 ss-3</name>
    <dbReference type="NCBI Taxonomy" id="1314776"/>
    <lineage>
        <taxon>Eukaryota</taxon>
        <taxon>Fungi</taxon>
        <taxon>Dikarya</taxon>
        <taxon>Basidiomycota</taxon>
        <taxon>Agaricomycotina</taxon>
        <taxon>Agaricomycetes</taxon>
        <taxon>Sistotremastrales</taxon>
        <taxon>Sistotremastraceae</taxon>
        <taxon>Sistotremastrum</taxon>
    </lineage>
</organism>
<reference evidence="2 3" key="1">
    <citation type="journal article" date="2016" name="Mol. Biol. Evol.">
        <title>Comparative Genomics of Early-Diverging Mushroom-Forming Fungi Provides Insights into the Origins of Lignocellulose Decay Capabilities.</title>
        <authorList>
            <person name="Nagy L.G."/>
            <person name="Riley R."/>
            <person name="Tritt A."/>
            <person name="Adam C."/>
            <person name="Daum C."/>
            <person name="Floudas D."/>
            <person name="Sun H."/>
            <person name="Yadav J.S."/>
            <person name="Pangilinan J."/>
            <person name="Larsson K.H."/>
            <person name="Matsuura K."/>
            <person name="Barry K."/>
            <person name="Labutti K."/>
            <person name="Kuo R."/>
            <person name="Ohm R.A."/>
            <person name="Bhattacharya S.S."/>
            <person name="Shirouzu T."/>
            <person name="Yoshinaga Y."/>
            <person name="Martin F.M."/>
            <person name="Grigoriev I.V."/>
            <person name="Hibbett D.S."/>
        </authorList>
    </citation>
    <scope>NUCLEOTIDE SEQUENCE [LARGE SCALE GENOMIC DNA]</scope>
    <source>
        <strain evidence="2 3">HHB10207 ss-3</strain>
    </source>
</reference>
<evidence type="ECO:0000256" key="1">
    <source>
        <dbReference type="SAM" id="SignalP"/>
    </source>
</evidence>
<dbReference type="Proteomes" id="UP000076798">
    <property type="component" value="Unassembled WGS sequence"/>
</dbReference>
<evidence type="ECO:0000313" key="2">
    <source>
        <dbReference type="EMBL" id="KZT32632.1"/>
    </source>
</evidence>
<proteinExistence type="predicted"/>
<keyword evidence="1" id="KW-0732">Signal</keyword>
<protein>
    <submittedName>
        <fullName evidence="2">Uncharacterized protein</fullName>
    </submittedName>
</protein>
<feature type="chain" id="PRO_5007869088" evidence="1">
    <location>
        <begin position="18"/>
        <end position="247"/>
    </location>
</feature>